<dbReference type="Proteomes" id="UP001642540">
    <property type="component" value="Unassembled WGS sequence"/>
</dbReference>
<organism evidence="2 3">
    <name type="scientific">Orchesella dallaii</name>
    <dbReference type="NCBI Taxonomy" id="48710"/>
    <lineage>
        <taxon>Eukaryota</taxon>
        <taxon>Metazoa</taxon>
        <taxon>Ecdysozoa</taxon>
        <taxon>Arthropoda</taxon>
        <taxon>Hexapoda</taxon>
        <taxon>Collembola</taxon>
        <taxon>Entomobryomorpha</taxon>
        <taxon>Entomobryoidea</taxon>
        <taxon>Orchesellidae</taxon>
        <taxon>Orchesellinae</taxon>
        <taxon>Orchesella</taxon>
    </lineage>
</organism>
<feature type="transmembrane region" description="Helical" evidence="1">
    <location>
        <begin position="224"/>
        <end position="244"/>
    </location>
</feature>
<accession>A0ABP1QMU7</accession>
<keyword evidence="1" id="KW-0472">Membrane</keyword>
<gene>
    <name evidence="2" type="ORF">ODALV1_LOCUS11727</name>
</gene>
<keyword evidence="3" id="KW-1185">Reference proteome</keyword>
<protein>
    <submittedName>
        <fullName evidence="2">Uncharacterized protein</fullName>
    </submittedName>
</protein>
<evidence type="ECO:0000256" key="1">
    <source>
        <dbReference type="SAM" id="Phobius"/>
    </source>
</evidence>
<keyword evidence="1" id="KW-0812">Transmembrane</keyword>
<name>A0ABP1QMU7_9HEXA</name>
<comment type="caution">
    <text evidence="2">The sequence shown here is derived from an EMBL/GenBank/DDBJ whole genome shotgun (WGS) entry which is preliminary data.</text>
</comment>
<sequence>MLSELCSNIGGIFGNSVPLRSFIVICSFSFLLDQIYSNGFTSIITIALPPKQRINTFQDMVDSHYKIIYEQPMQTLSVETAFGKDFKSYGLSVKNVFKVLNYTMSGEQKVQMMMDERLGMHHDSSMSQLMKLQVNHLVTRKGDSSTRASFSCFIIQQTFAKSMYHWYTKTENQYWLKGSVKQLVASGLYTKWDEWAFWQSRLKEKTLDESVKTEGPEMVMISQILALITSLSVLISIAVVVLFVEIDVTIMKILYFKIRVCNWMKLRRRSHSDDVEKF</sequence>
<reference evidence="2 3" key="1">
    <citation type="submission" date="2024-08" db="EMBL/GenBank/DDBJ databases">
        <authorList>
            <person name="Cucini C."/>
            <person name="Frati F."/>
        </authorList>
    </citation>
    <scope>NUCLEOTIDE SEQUENCE [LARGE SCALE GENOMIC DNA]</scope>
</reference>
<dbReference type="EMBL" id="CAXLJM020000035">
    <property type="protein sequence ID" value="CAL8104355.1"/>
    <property type="molecule type" value="Genomic_DNA"/>
</dbReference>
<evidence type="ECO:0000313" key="3">
    <source>
        <dbReference type="Proteomes" id="UP001642540"/>
    </source>
</evidence>
<keyword evidence="1" id="KW-1133">Transmembrane helix</keyword>
<proteinExistence type="predicted"/>
<evidence type="ECO:0000313" key="2">
    <source>
        <dbReference type="EMBL" id="CAL8104355.1"/>
    </source>
</evidence>